<proteinExistence type="predicted"/>
<organism evidence="3">
    <name type="scientific">Thermocrinis ruber</name>
    <dbReference type="NCBI Taxonomy" id="75906"/>
    <lineage>
        <taxon>Bacteria</taxon>
        <taxon>Pseudomonadati</taxon>
        <taxon>Aquificota</taxon>
        <taxon>Aquificia</taxon>
        <taxon>Aquificales</taxon>
        <taxon>Aquificaceae</taxon>
        <taxon>Thermocrinis</taxon>
    </lineage>
</organism>
<dbReference type="SUPFAM" id="SSF54001">
    <property type="entry name" value="Cysteine proteinases"/>
    <property type="match status" value="1"/>
</dbReference>
<dbReference type="Pfam" id="PF01841">
    <property type="entry name" value="Transglut_core"/>
    <property type="match status" value="1"/>
</dbReference>
<dbReference type="InterPro" id="IPR021878">
    <property type="entry name" value="TgpA_N"/>
</dbReference>
<feature type="transmembrane region" description="Helical" evidence="1">
    <location>
        <begin position="168"/>
        <end position="192"/>
    </location>
</feature>
<name>A0A7C5X417_9AQUI</name>
<evidence type="ECO:0000256" key="1">
    <source>
        <dbReference type="SAM" id="Phobius"/>
    </source>
</evidence>
<dbReference type="AlphaFoldDB" id="A0A7C5X417"/>
<feature type="transmembrane region" description="Helical" evidence="1">
    <location>
        <begin position="20"/>
        <end position="53"/>
    </location>
</feature>
<gene>
    <name evidence="3" type="ORF">ENN04_08325</name>
</gene>
<dbReference type="Pfam" id="PF11992">
    <property type="entry name" value="TgpA_N"/>
    <property type="match status" value="1"/>
</dbReference>
<feature type="domain" description="Transglutaminase-like" evidence="2">
    <location>
        <begin position="408"/>
        <end position="478"/>
    </location>
</feature>
<dbReference type="PANTHER" id="PTHR42736:SF1">
    <property type="entry name" value="PROTEIN-GLUTAMINE GAMMA-GLUTAMYLTRANSFERASE"/>
    <property type="match status" value="1"/>
</dbReference>
<sequence length="642" mass="74022">MRSSALKRLLESSRASTLVWVYLSAVVGILSLVGMAEVPYILVCLLFLFAGLFMDYKQTYPIRRLFLNIFGVTMLLYFGSQLSLDNLVRPLSNLLLVLLGIKFLEEKKPRDMYQILLLSLLCISLATLHNLSLSFLLFLLVFSFLSITSLVFINSYRQSQRDYQRAEVFFYYSKVSLVLLISVFLFAIPFFVGLPRSQFPILDLFGRGEGLKTGIAREVSLGKVGEIQQDNTLAFRVYGLSQGLRDPYWRVQVFDTYQKGRWVNNLKGSKPLPKGTGDVQYTVVLEPHYDDYLPALDYPYSLSSLEGIKAQVFVAPGGVFRASTSINRPIRYTASSVFELPNWDEDIEPYLEVPKDVPKGIRNLAEELSRNAKTDEEKLKRVIAHFSKGYTYSLKLEKFEGDPLEYFLLVSKKGNCEYYASATALLLRLMGVPARVVGGFKGAIWNNYGKYYIITNSMAHVWVEAYINGKWVRVDTTPPYQSPALRRIPTFSLIMDSIVSFWYSNVVGFSAEKQISLFKAFGKGLKWGVRKDNLAVVLRYIFLTALALALLYLPFYLYRRLKKDPENLFRRLQETLNSKDSPERLLEKFKGKEQYRYVEYIVRLYQRYRYSNYKVYPDEVREGYRVLKTLKDMLNSSRRSSP</sequence>
<keyword evidence="1" id="KW-0472">Membrane</keyword>
<dbReference type="InterPro" id="IPR052901">
    <property type="entry name" value="Bact_TGase-like"/>
</dbReference>
<dbReference type="PANTHER" id="PTHR42736">
    <property type="entry name" value="PROTEIN-GLUTAMINE GAMMA-GLUTAMYLTRANSFERASE"/>
    <property type="match status" value="1"/>
</dbReference>
<feature type="transmembrane region" description="Helical" evidence="1">
    <location>
        <begin position="65"/>
        <end position="82"/>
    </location>
</feature>
<evidence type="ECO:0000259" key="2">
    <source>
        <dbReference type="SMART" id="SM00460"/>
    </source>
</evidence>
<dbReference type="EMBL" id="DSAC01000103">
    <property type="protein sequence ID" value="HHO74617.1"/>
    <property type="molecule type" value="Genomic_DNA"/>
</dbReference>
<feature type="transmembrane region" description="Helical" evidence="1">
    <location>
        <begin position="135"/>
        <end position="156"/>
    </location>
</feature>
<protein>
    <submittedName>
        <fullName evidence="3">DUF3488 domain-containing protein</fullName>
    </submittedName>
</protein>
<dbReference type="SMART" id="SM00460">
    <property type="entry name" value="TGc"/>
    <property type="match status" value="1"/>
</dbReference>
<reference evidence="3" key="1">
    <citation type="journal article" date="2020" name="mSystems">
        <title>Genome- and Community-Level Interaction Insights into Carbon Utilization and Element Cycling Functions of Hydrothermarchaeota in Hydrothermal Sediment.</title>
        <authorList>
            <person name="Zhou Z."/>
            <person name="Liu Y."/>
            <person name="Xu W."/>
            <person name="Pan J."/>
            <person name="Luo Z.H."/>
            <person name="Li M."/>
        </authorList>
    </citation>
    <scope>NUCLEOTIDE SEQUENCE [LARGE SCALE GENOMIC DNA]</scope>
    <source>
        <strain evidence="3">SpSt-114</strain>
    </source>
</reference>
<keyword evidence="1" id="KW-0812">Transmembrane</keyword>
<dbReference type="InterPro" id="IPR002931">
    <property type="entry name" value="Transglutaminase-like"/>
</dbReference>
<keyword evidence="1" id="KW-1133">Transmembrane helix</keyword>
<dbReference type="InterPro" id="IPR038765">
    <property type="entry name" value="Papain-like_cys_pep_sf"/>
</dbReference>
<feature type="transmembrane region" description="Helical" evidence="1">
    <location>
        <begin position="537"/>
        <end position="558"/>
    </location>
</feature>
<accession>A0A7C5X417</accession>
<evidence type="ECO:0000313" key="3">
    <source>
        <dbReference type="EMBL" id="HHO74617.1"/>
    </source>
</evidence>
<dbReference type="Gene3D" id="3.10.620.30">
    <property type="match status" value="1"/>
</dbReference>
<comment type="caution">
    <text evidence="3">The sequence shown here is derived from an EMBL/GenBank/DDBJ whole genome shotgun (WGS) entry which is preliminary data.</text>
</comment>